<dbReference type="GeneID" id="27209994"/>
<keyword evidence="7 10" id="KW-0793">Thylakoid</keyword>
<proteinExistence type="inferred from homology"/>
<geneLocation type="plastid" evidence="11"/>
<dbReference type="AlphaFoldDB" id="A0A142BY97"/>
<dbReference type="GO" id="GO:0055035">
    <property type="term" value="C:plastid thylakoid membrane"/>
    <property type="evidence" value="ECO:0007669"/>
    <property type="project" value="UniProtKB-SubCell"/>
</dbReference>
<gene>
    <name evidence="10 11" type="primary">ycf4</name>
</gene>
<evidence type="ECO:0000256" key="8">
    <source>
        <dbReference type="ARBA" id="ARBA00023136"/>
    </source>
</evidence>
<comment type="subcellular location">
    <subcellularLocation>
        <location evidence="10">Cellular thylakoid membrane</location>
        <topology evidence="10">Multi-pass membrane protein</topology>
    </subcellularLocation>
    <subcellularLocation>
        <location evidence="9">Plastid thylakoid membrane</location>
        <topology evidence="9">Multi-pass membrane protein</topology>
    </subcellularLocation>
</comment>
<keyword evidence="5 10" id="KW-0812">Transmembrane</keyword>
<dbReference type="RefSeq" id="YP_009241482.1">
    <property type="nucleotide sequence ID" value="NC_029807.1"/>
</dbReference>
<evidence type="ECO:0000256" key="3">
    <source>
        <dbReference type="ARBA" id="ARBA00015395"/>
    </source>
</evidence>
<accession>A0A142BY97</accession>
<keyword evidence="8 10" id="KW-0472">Membrane</keyword>
<dbReference type="NCBIfam" id="NF002712">
    <property type="entry name" value="PRK02542.1"/>
    <property type="match status" value="1"/>
</dbReference>
<evidence type="ECO:0000256" key="1">
    <source>
        <dbReference type="ARBA" id="ARBA00002862"/>
    </source>
</evidence>
<dbReference type="GO" id="GO:0009522">
    <property type="term" value="C:photosystem I"/>
    <property type="evidence" value="ECO:0007669"/>
    <property type="project" value="InterPro"/>
</dbReference>
<comment type="similarity">
    <text evidence="2 10">Belongs to the Ycf4 family.</text>
</comment>
<dbReference type="HAMAP" id="MF_00437">
    <property type="entry name" value="Ycf4"/>
    <property type="match status" value="1"/>
</dbReference>
<evidence type="ECO:0000256" key="2">
    <source>
        <dbReference type="ARBA" id="ARBA00008198"/>
    </source>
</evidence>
<dbReference type="EMBL" id="KU167098">
    <property type="protein sequence ID" value="AMP43389.1"/>
    <property type="molecule type" value="Genomic_DNA"/>
</dbReference>
<sequence length="185" mass="21735">MEYSSDLKESQLIRRYNIVGSRRFSNLFWASFLTIGGFYFLITGLSSYFRFSFFHSDNIIFFPQGLVMCFYGLLALFLSIYLWLTILWQVGGGFNEFNKKKGTFRFFRWGFPGKNRRIDFLYPLEEIEALRIQVVEGVNPKRIIYIRIKEKKEIPLTGISQPLTLEEIEKQASDLAIFLEVSLDS</sequence>
<organism evidence="11">
    <name type="scientific">Scherffelia dubia</name>
    <name type="common">Green alga</name>
    <name type="synonym">Chlamydomonas dubia</name>
    <dbReference type="NCBI Taxonomy" id="3190"/>
    <lineage>
        <taxon>Eukaryota</taxon>
        <taxon>Viridiplantae</taxon>
        <taxon>Chlorophyta</taxon>
        <taxon>core chlorophytes</taxon>
        <taxon>Chlorodendrophyceae</taxon>
        <taxon>Chlorodendrales</taxon>
        <taxon>Chlorodendraceae</taxon>
        <taxon>Scherffelia</taxon>
    </lineage>
</organism>
<keyword evidence="11" id="KW-0934">Plastid</keyword>
<keyword evidence="4 10" id="KW-0602">Photosynthesis</keyword>
<evidence type="ECO:0000256" key="9">
    <source>
        <dbReference type="ARBA" id="ARBA00046286"/>
    </source>
</evidence>
<evidence type="ECO:0000313" key="11">
    <source>
        <dbReference type="EMBL" id="AMP43389.1"/>
    </source>
</evidence>
<dbReference type="Pfam" id="PF02392">
    <property type="entry name" value="Ycf4"/>
    <property type="match status" value="1"/>
</dbReference>
<evidence type="ECO:0000256" key="7">
    <source>
        <dbReference type="ARBA" id="ARBA00023078"/>
    </source>
</evidence>
<evidence type="ECO:0000256" key="5">
    <source>
        <dbReference type="ARBA" id="ARBA00022692"/>
    </source>
</evidence>
<keyword evidence="6 10" id="KW-1133">Transmembrane helix</keyword>
<dbReference type="PANTHER" id="PTHR33288">
    <property type="match status" value="1"/>
</dbReference>
<evidence type="ECO:0000256" key="10">
    <source>
        <dbReference type="HAMAP-Rule" id="MF_00437"/>
    </source>
</evidence>
<comment type="function">
    <text evidence="1 10">Seems to be required for the assembly of the photosystem I complex.</text>
</comment>
<evidence type="ECO:0000256" key="4">
    <source>
        <dbReference type="ARBA" id="ARBA00022531"/>
    </source>
</evidence>
<dbReference type="InterPro" id="IPR003359">
    <property type="entry name" value="PSI_Ycf4_assembly"/>
</dbReference>
<dbReference type="PANTHER" id="PTHR33288:SF4">
    <property type="entry name" value="PHOTOSYSTEM I ASSEMBLY PROTEIN YCF4"/>
    <property type="match status" value="1"/>
</dbReference>
<dbReference type="GO" id="GO:0015979">
    <property type="term" value="P:photosynthesis"/>
    <property type="evidence" value="ECO:0007669"/>
    <property type="project" value="UniProtKB-UniRule"/>
</dbReference>
<name>A0A142BY97_SCHDU</name>
<feature type="transmembrane region" description="Helical" evidence="10">
    <location>
        <begin position="27"/>
        <end position="49"/>
    </location>
</feature>
<evidence type="ECO:0000256" key="6">
    <source>
        <dbReference type="ARBA" id="ARBA00022989"/>
    </source>
</evidence>
<protein>
    <recommendedName>
        <fullName evidence="3 10">Photosystem I assembly protein Ycf4</fullName>
    </recommendedName>
</protein>
<feature type="transmembrane region" description="Helical" evidence="10">
    <location>
        <begin position="61"/>
        <end position="84"/>
    </location>
</feature>
<reference evidence="11" key="1">
    <citation type="journal article" date="2016" name="PLoS ONE">
        <title>Distinctive Architecture of the Chloroplast Genome in the Chlorodendrophycean Green Algae Scherffelia dubia and Tetraselmis sp. CCMP 881.</title>
        <authorList>
            <person name="Turmel M."/>
            <person name="de Cambiaire J.C."/>
            <person name="Otis C."/>
            <person name="Lemieux C."/>
        </authorList>
    </citation>
    <scope>NUCLEOTIDE SEQUENCE</scope>
</reference>